<evidence type="ECO:0000256" key="2">
    <source>
        <dbReference type="ARBA" id="ARBA00008551"/>
    </source>
</evidence>
<dbReference type="GO" id="GO:0005739">
    <property type="term" value="C:mitochondrion"/>
    <property type="evidence" value="ECO:0007669"/>
    <property type="project" value="UniProtKB-SubCell"/>
</dbReference>
<evidence type="ECO:0000256" key="11">
    <source>
        <dbReference type="ARBA" id="ARBA00035134"/>
    </source>
</evidence>
<dbReference type="OrthoDB" id="185373at2759"/>
<gene>
    <name evidence="12" type="ORF">NEZAVI_LOCUS12211</name>
</gene>
<keyword evidence="10" id="KW-0687">Ribonucleoprotein</keyword>
<dbReference type="Proteomes" id="UP001152798">
    <property type="component" value="Chromosome 5"/>
</dbReference>
<keyword evidence="3" id="KW-0699">rRNA-binding</keyword>
<dbReference type="GO" id="GO:0019843">
    <property type="term" value="F:rRNA binding"/>
    <property type="evidence" value="ECO:0007669"/>
    <property type="project" value="UniProtKB-KW"/>
</dbReference>
<dbReference type="PANTHER" id="PTHR16276:SF1">
    <property type="entry name" value="SMALL RIBOSOMAL SUBUNIT PROTEIN MS39"/>
    <property type="match status" value="1"/>
</dbReference>
<name>A0A9P0HKX5_NEZVI</name>
<evidence type="ECO:0000256" key="1">
    <source>
        <dbReference type="ARBA" id="ARBA00004173"/>
    </source>
</evidence>
<evidence type="ECO:0000256" key="9">
    <source>
        <dbReference type="ARBA" id="ARBA00023128"/>
    </source>
</evidence>
<reference evidence="12" key="1">
    <citation type="submission" date="2022-01" db="EMBL/GenBank/DDBJ databases">
        <authorList>
            <person name="King R."/>
        </authorList>
    </citation>
    <scope>NUCLEOTIDE SEQUENCE</scope>
</reference>
<accession>A0A9P0HKX5</accession>
<dbReference type="Gene3D" id="1.25.40.10">
    <property type="entry name" value="Tetratricopeptide repeat domain"/>
    <property type="match status" value="2"/>
</dbReference>
<keyword evidence="8" id="KW-0689">Ribosomal protein</keyword>
<dbReference type="GO" id="GO:0032543">
    <property type="term" value="P:mitochondrial translation"/>
    <property type="evidence" value="ECO:0007669"/>
    <property type="project" value="InterPro"/>
</dbReference>
<dbReference type="InterPro" id="IPR037387">
    <property type="entry name" value="PTCD3"/>
</dbReference>
<dbReference type="GO" id="GO:0006417">
    <property type="term" value="P:regulation of translation"/>
    <property type="evidence" value="ECO:0007669"/>
    <property type="project" value="UniProtKB-KW"/>
</dbReference>
<comment type="subcellular location">
    <subcellularLocation>
        <location evidence="1">Mitochondrion</location>
    </subcellularLocation>
</comment>
<evidence type="ECO:0000256" key="6">
    <source>
        <dbReference type="ARBA" id="ARBA00022884"/>
    </source>
</evidence>
<keyword evidence="7" id="KW-0809">Transit peptide</keyword>
<dbReference type="Pfam" id="PF22330">
    <property type="entry name" value="Rib_mS39_PPR"/>
    <property type="match status" value="1"/>
</dbReference>
<dbReference type="GO" id="GO:0043024">
    <property type="term" value="F:ribosomal small subunit binding"/>
    <property type="evidence" value="ECO:0007669"/>
    <property type="project" value="InterPro"/>
</dbReference>
<evidence type="ECO:0000256" key="7">
    <source>
        <dbReference type="ARBA" id="ARBA00022946"/>
    </source>
</evidence>
<keyword evidence="4" id="KW-0677">Repeat</keyword>
<dbReference type="GO" id="GO:1990904">
    <property type="term" value="C:ribonucleoprotein complex"/>
    <property type="evidence" value="ECO:0007669"/>
    <property type="project" value="UniProtKB-KW"/>
</dbReference>
<evidence type="ECO:0000256" key="4">
    <source>
        <dbReference type="ARBA" id="ARBA00022737"/>
    </source>
</evidence>
<organism evidence="12 13">
    <name type="scientific">Nezara viridula</name>
    <name type="common">Southern green stink bug</name>
    <name type="synonym">Cimex viridulus</name>
    <dbReference type="NCBI Taxonomy" id="85310"/>
    <lineage>
        <taxon>Eukaryota</taxon>
        <taxon>Metazoa</taxon>
        <taxon>Ecdysozoa</taxon>
        <taxon>Arthropoda</taxon>
        <taxon>Hexapoda</taxon>
        <taxon>Insecta</taxon>
        <taxon>Pterygota</taxon>
        <taxon>Neoptera</taxon>
        <taxon>Paraneoptera</taxon>
        <taxon>Hemiptera</taxon>
        <taxon>Heteroptera</taxon>
        <taxon>Panheteroptera</taxon>
        <taxon>Pentatomomorpha</taxon>
        <taxon>Pentatomoidea</taxon>
        <taxon>Pentatomidae</taxon>
        <taxon>Pentatominae</taxon>
        <taxon>Nezara</taxon>
    </lineage>
</organism>
<dbReference type="InterPro" id="IPR002885">
    <property type="entry name" value="PPR_rpt"/>
</dbReference>
<dbReference type="Pfam" id="PF13812">
    <property type="entry name" value="PPR_3"/>
    <property type="match status" value="1"/>
</dbReference>
<evidence type="ECO:0000256" key="8">
    <source>
        <dbReference type="ARBA" id="ARBA00022980"/>
    </source>
</evidence>
<evidence type="ECO:0000313" key="12">
    <source>
        <dbReference type="EMBL" id="CAH1403627.1"/>
    </source>
</evidence>
<evidence type="ECO:0000256" key="3">
    <source>
        <dbReference type="ARBA" id="ARBA00022730"/>
    </source>
</evidence>
<evidence type="ECO:0000313" key="13">
    <source>
        <dbReference type="Proteomes" id="UP001152798"/>
    </source>
</evidence>
<proteinExistence type="inferred from homology"/>
<dbReference type="EMBL" id="OV725081">
    <property type="protein sequence ID" value="CAH1403627.1"/>
    <property type="molecule type" value="Genomic_DNA"/>
</dbReference>
<protein>
    <recommendedName>
        <fullName evidence="11">Small ribosomal subunit protein mS39</fullName>
    </recommendedName>
</protein>
<evidence type="ECO:0000256" key="10">
    <source>
        <dbReference type="ARBA" id="ARBA00023274"/>
    </source>
</evidence>
<evidence type="ECO:0000256" key="5">
    <source>
        <dbReference type="ARBA" id="ARBA00022845"/>
    </source>
</evidence>
<keyword evidence="13" id="KW-1185">Reference proteome</keyword>
<keyword evidence="5" id="KW-0810">Translation regulation</keyword>
<dbReference type="NCBIfam" id="TIGR00756">
    <property type="entry name" value="PPR"/>
    <property type="match status" value="1"/>
</dbReference>
<dbReference type="GO" id="GO:0005840">
    <property type="term" value="C:ribosome"/>
    <property type="evidence" value="ECO:0007669"/>
    <property type="project" value="UniProtKB-KW"/>
</dbReference>
<dbReference type="PANTHER" id="PTHR16276">
    <property type="entry name" value="PENTATRICOPEPTIDE REPEAT DOMAIN-CONTAINING PROTEIN 3"/>
    <property type="match status" value="1"/>
</dbReference>
<dbReference type="InterPro" id="IPR011990">
    <property type="entry name" value="TPR-like_helical_dom_sf"/>
</dbReference>
<dbReference type="AlphaFoldDB" id="A0A9P0HKX5"/>
<dbReference type="InterPro" id="IPR055063">
    <property type="entry name" value="Rib_mS39_PPR"/>
</dbReference>
<keyword evidence="9" id="KW-0496">Mitochondrion</keyword>
<keyword evidence="6" id="KW-0694">RNA-binding</keyword>
<sequence length="641" mass="73866">MKLKYLLRAVQKYKCSYKSYSTEVEIDIPKRIPRGPTDILKALASTVKRDPTAPHYKYHDDPYLIPYNNFTKRSYALSQESGRKAARWIRQQHKELFQHKIAEPLIEAFIPTPEYNENSEVDEEILKKLINNGFVSDALFVYNLLRNKKIDITPSTKQSLLEFVCFTNEDEPISEDWISERWFLMGMKNQKDSNTWKNGGLAEQLFYELKSDVPSSYSAIICGMCKYFQVSKAFEIYSEAQSKNIILNVETYNSLISKAKFVNESHPKIWELIQTLLNEMAERKIKPNVKTLNSVLESLSKMNTNRNAKTYALNTIAEFKSLNIEPSLVSLYYLLEICSRNKSQLSSMLSAILDYASNKNFTIRDKKDISFFSKAMEVCSKLKDKDLLYRLHELLLTGNNYNLIGDSFSESVYYRYFFYLLTDTEELSKVMEFYDDLVPNVYVPEPSVTNAILKAVCNNMAWDLLPKLWSDILLFEQYEVSGVLENILDIASQNEDKNLMEGMSKIAWSAWEKIEGIKRERSNFQWSASALGNIILILLKSGEKAKANLVMNKLIQLGSSAMNEPKIEALSLYVDSCIESSSPDVAIKCIQYCNDIGFTETTEFARRINSSIELNPRQYEKLTSIVGEDCLKVEKKKDQSR</sequence>
<comment type="similarity">
    <text evidence="2">Belongs to the mitochondrion-specific ribosomal protein mS39 family.</text>
</comment>